<keyword evidence="2" id="KW-1185">Reference proteome</keyword>
<reference evidence="1 2" key="1">
    <citation type="submission" date="2023-02" db="EMBL/GenBank/DDBJ databases">
        <title>LHISI_Scaffold_Assembly.</title>
        <authorList>
            <person name="Stuart O.P."/>
            <person name="Cleave R."/>
            <person name="Magrath M.J.L."/>
            <person name="Mikheyev A.S."/>
        </authorList>
    </citation>
    <scope>NUCLEOTIDE SEQUENCE [LARGE SCALE GENOMIC DNA]</scope>
    <source>
        <strain evidence="1">Daus_M_001</strain>
        <tissue evidence="1">Leg muscle</tissue>
    </source>
</reference>
<name>A0ABQ9IAF3_9NEOP</name>
<gene>
    <name evidence="1" type="ORF">PR048_005801</name>
</gene>
<evidence type="ECO:0000313" key="1">
    <source>
        <dbReference type="EMBL" id="KAJ8893215.1"/>
    </source>
</evidence>
<dbReference type="EMBL" id="JARBHB010000002">
    <property type="protein sequence ID" value="KAJ8893215.1"/>
    <property type="molecule type" value="Genomic_DNA"/>
</dbReference>
<proteinExistence type="predicted"/>
<dbReference type="Proteomes" id="UP001159363">
    <property type="component" value="Chromosome 2"/>
</dbReference>
<accession>A0ABQ9IAF3</accession>
<protein>
    <submittedName>
        <fullName evidence="1">Uncharacterized protein</fullName>
    </submittedName>
</protein>
<organism evidence="1 2">
    <name type="scientific">Dryococelus australis</name>
    <dbReference type="NCBI Taxonomy" id="614101"/>
    <lineage>
        <taxon>Eukaryota</taxon>
        <taxon>Metazoa</taxon>
        <taxon>Ecdysozoa</taxon>
        <taxon>Arthropoda</taxon>
        <taxon>Hexapoda</taxon>
        <taxon>Insecta</taxon>
        <taxon>Pterygota</taxon>
        <taxon>Neoptera</taxon>
        <taxon>Polyneoptera</taxon>
        <taxon>Phasmatodea</taxon>
        <taxon>Verophasmatodea</taxon>
        <taxon>Anareolatae</taxon>
        <taxon>Phasmatidae</taxon>
        <taxon>Eurycanthinae</taxon>
        <taxon>Dryococelus</taxon>
    </lineage>
</organism>
<evidence type="ECO:0000313" key="2">
    <source>
        <dbReference type="Proteomes" id="UP001159363"/>
    </source>
</evidence>
<comment type="caution">
    <text evidence="1">The sequence shown here is derived from an EMBL/GenBank/DDBJ whole genome shotgun (WGS) entry which is preliminary data.</text>
</comment>
<sequence length="552" mass="61848">MGDPRENPPANGIARHDSHMRKSGRVFSGISLLPCPFNLALLHTHLHHPHRSRPNLFTHSLDRSWGPGDVVVRPLRLPIRRAGFDTRLGHVDLRMWSSGCVRALPFTPPLHSAAVQSSSPFTLTGSLYFFVKYRPQRLTLLRCSSGDQFSPVGFNLYRFMLQASGPPPLKCLDTPLMNAVLSNISVSSSHLITEVRKTSNETLITRVDDSVNLIHATDLQKCWRLESLDACPGIADTAQPSAADIGDGPAVYKLLQKYSVRIGKRATDYTETNFYSMALRYGKLRAQLSLPSQAVPRSARRTCNFSEQLAPSLMISVLRRLEMGGVTKFITAIRHDQRHKSNRAKSQRHCHCDIRKGSGQAVCVGCVGIDKKGEWKKKKKKAEFMCEHVTLREDLRFQGLERALLAVPNGVPLADLPWRSRLGLRRSGVREVLGSNPMQGIQSKYIFIGMNSLRPIMLLVLYIMEGYQAREVNAFGEETGLPREKSISLVLTCEILESVLPGIQGGSYREHLKRCDGLSRFALQSFNRQEGYLEHPTKWRGPCHLPRGSDKT</sequence>